<evidence type="ECO:0000256" key="1">
    <source>
        <dbReference type="SAM" id="SignalP"/>
    </source>
</evidence>
<reference evidence="2" key="1">
    <citation type="journal article" date="2023" name="G3 (Bethesda)">
        <title>A reference genome for the long-term kleptoplast-retaining sea slug Elysia crispata morphotype clarki.</title>
        <authorList>
            <person name="Eastman K.E."/>
            <person name="Pendleton A.L."/>
            <person name="Shaikh M.A."/>
            <person name="Suttiyut T."/>
            <person name="Ogas R."/>
            <person name="Tomko P."/>
            <person name="Gavelis G."/>
            <person name="Widhalm J.R."/>
            <person name="Wisecaver J.H."/>
        </authorList>
    </citation>
    <scope>NUCLEOTIDE SEQUENCE</scope>
    <source>
        <strain evidence="2">ECLA1</strain>
    </source>
</reference>
<feature type="chain" id="PRO_5041994355" description="Secreted protein" evidence="1">
    <location>
        <begin position="21"/>
        <end position="78"/>
    </location>
</feature>
<sequence>MLRNFLLRCLALIGVVVVEGDDAREDDVERSARDTLLPGTTLILARRFFGFPVTTNKRRNSFRRWGVLFEGRNLPLLN</sequence>
<protein>
    <recommendedName>
        <fullName evidence="4">Secreted protein</fullName>
    </recommendedName>
</protein>
<keyword evidence="1" id="KW-0732">Signal</keyword>
<evidence type="ECO:0000313" key="2">
    <source>
        <dbReference type="EMBL" id="KAK3711618.1"/>
    </source>
</evidence>
<comment type="caution">
    <text evidence="2">The sequence shown here is derived from an EMBL/GenBank/DDBJ whole genome shotgun (WGS) entry which is preliminary data.</text>
</comment>
<keyword evidence="3" id="KW-1185">Reference proteome</keyword>
<evidence type="ECO:0008006" key="4">
    <source>
        <dbReference type="Google" id="ProtNLM"/>
    </source>
</evidence>
<dbReference type="Proteomes" id="UP001283361">
    <property type="component" value="Unassembled WGS sequence"/>
</dbReference>
<name>A0AAE0XTN0_9GAST</name>
<gene>
    <name evidence="2" type="ORF">RRG08_020999</name>
</gene>
<evidence type="ECO:0000313" key="3">
    <source>
        <dbReference type="Proteomes" id="UP001283361"/>
    </source>
</evidence>
<proteinExistence type="predicted"/>
<dbReference type="EMBL" id="JAWDGP010007601">
    <property type="protein sequence ID" value="KAK3711618.1"/>
    <property type="molecule type" value="Genomic_DNA"/>
</dbReference>
<accession>A0AAE0XTN0</accession>
<organism evidence="2 3">
    <name type="scientific">Elysia crispata</name>
    <name type="common">lettuce slug</name>
    <dbReference type="NCBI Taxonomy" id="231223"/>
    <lineage>
        <taxon>Eukaryota</taxon>
        <taxon>Metazoa</taxon>
        <taxon>Spiralia</taxon>
        <taxon>Lophotrochozoa</taxon>
        <taxon>Mollusca</taxon>
        <taxon>Gastropoda</taxon>
        <taxon>Heterobranchia</taxon>
        <taxon>Euthyneura</taxon>
        <taxon>Panpulmonata</taxon>
        <taxon>Sacoglossa</taxon>
        <taxon>Placobranchoidea</taxon>
        <taxon>Plakobranchidae</taxon>
        <taxon>Elysia</taxon>
    </lineage>
</organism>
<feature type="signal peptide" evidence="1">
    <location>
        <begin position="1"/>
        <end position="20"/>
    </location>
</feature>
<dbReference type="AlphaFoldDB" id="A0AAE0XTN0"/>